<protein>
    <recommendedName>
        <fullName evidence="3">AB hydrolase-1 domain-containing protein</fullName>
    </recommendedName>
</protein>
<accession>A0AAD6URD4</accession>
<dbReference type="Proteomes" id="UP001219525">
    <property type="component" value="Unassembled WGS sequence"/>
</dbReference>
<evidence type="ECO:0000313" key="2">
    <source>
        <dbReference type="Proteomes" id="UP001219525"/>
    </source>
</evidence>
<comment type="caution">
    <text evidence="1">The sequence shown here is derived from an EMBL/GenBank/DDBJ whole genome shotgun (WGS) entry which is preliminary data.</text>
</comment>
<sequence length="377" mass="39525">MVSGLDDEPTAYLGLARFNNTLDFDFELTSTATHKATVTYALTDAPPDGAWPVLVLFNGLGGHRLIATLIEGLAREHRVQLLTLDKPGARGSSLPVALPLEARTRWMHAALLAVLAHHRITRFAALSHSNGLFYALYTLLHLPAALAVTSWTLTGPFVPQSISGSAALRLAAALPAPLPNALGTLLQAAPPVSAALRWSGGLLSTSAALLGCTGAGAPPPPHRRGFVERHASAPLRAETTRRALVESRVSIGQEALLSLHGGRTAGDSTSAGGAQDSVWGLGGGATDADVLRGAFQRLAARGCGAGDTDTLPVYVVYGAADGMVPAQGRRWLKSVLESTGLLRAEDASRAWTEVPDAGHDDVVFLEDVVSRIFERVQ</sequence>
<dbReference type="Gene3D" id="3.40.50.1820">
    <property type="entry name" value="alpha/beta hydrolase"/>
    <property type="match status" value="1"/>
</dbReference>
<proteinExistence type="predicted"/>
<evidence type="ECO:0000313" key="1">
    <source>
        <dbReference type="EMBL" id="KAJ7191217.1"/>
    </source>
</evidence>
<gene>
    <name evidence="1" type="ORF">GGX14DRAFT_601138</name>
</gene>
<dbReference type="SUPFAM" id="SSF53474">
    <property type="entry name" value="alpha/beta-Hydrolases"/>
    <property type="match status" value="1"/>
</dbReference>
<organism evidence="1 2">
    <name type="scientific">Mycena pura</name>
    <dbReference type="NCBI Taxonomy" id="153505"/>
    <lineage>
        <taxon>Eukaryota</taxon>
        <taxon>Fungi</taxon>
        <taxon>Dikarya</taxon>
        <taxon>Basidiomycota</taxon>
        <taxon>Agaricomycotina</taxon>
        <taxon>Agaricomycetes</taxon>
        <taxon>Agaricomycetidae</taxon>
        <taxon>Agaricales</taxon>
        <taxon>Marasmiineae</taxon>
        <taxon>Mycenaceae</taxon>
        <taxon>Mycena</taxon>
    </lineage>
</organism>
<keyword evidence="2" id="KW-1185">Reference proteome</keyword>
<evidence type="ECO:0008006" key="3">
    <source>
        <dbReference type="Google" id="ProtNLM"/>
    </source>
</evidence>
<name>A0AAD6URD4_9AGAR</name>
<dbReference type="InterPro" id="IPR029058">
    <property type="entry name" value="AB_hydrolase_fold"/>
</dbReference>
<dbReference type="EMBL" id="JARJCW010000136">
    <property type="protein sequence ID" value="KAJ7191217.1"/>
    <property type="molecule type" value="Genomic_DNA"/>
</dbReference>
<reference evidence="1" key="1">
    <citation type="submission" date="2023-03" db="EMBL/GenBank/DDBJ databases">
        <title>Massive genome expansion in bonnet fungi (Mycena s.s.) driven by repeated elements and novel gene families across ecological guilds.</title>
        <authorList>
            <consortium name="Lawrence Berkeley National Laboratory"/>
            <person name="Harder C.B."/>
            <person name="Miyauchi S."/>
            <person name="Viragh M."/>
            <person name="Kuo A."/>
            <person name="Thoen E."/>
            <person name="Andreopoulos B."/>
            <person name="Lu D."/>
            <person name="Skrede I."/>
            <person name="Drula E."/>
            <person name="Henrissat B."/>
            <person name="Morin E."/>
            <person name="Kohler A."/>
            <person name="Barry K."/>
            <person name="LaButti K."/>
            <person name="Morin E."/>
            <person name="Salamov A."/>
            <person name="Lipzen A."/>
            <person name="Mereny Z."/>
            <person name="Hegedus B."/>
            <person name="Baldrian P."/>
            <person name="Stursova M."/>
            <person name="Weitz H."/>
            <person name="Taylor A."/>
            <person name="Grigoriev I.V."/>
            <person name="Nagy L.G."/>
            <person name="Martin F."/>
            <person name="Kauserud H."/>
        </authorList>
    </citation>
    <scope>NUCLEOTIDE SEQUENCE</scope>
    <source>
        <strain evidence="1">9144</strain>
    </source>
</reference>
<dbReference type="AlphaFoldDB" id="A0AAD6URD4"/>